<evidence type="ECO:0000256" key="3">
    <source>
        <dbReference type="ARBA" id="ARBA00022691"/>
    </source>
</evidence>
<reference evidence="8" key="1">
    <citation type="submission" date="2016-01" db="EMBL/GenBank/DDBJ databases">
        <authorList>
            <person name="Peeters C."/>
        </authorList>
    </citation>
    <scope>NUCLEOTIDE SEQUENCE [LARGE SCALE GENOMIC DNA]</scope>
    <source>
        <strain evidence="8">LMG 29323</strain>
    </source>
</reference>
<dbReference type="PANTHER" id="PTHR11228:SF35">
    <property type="entry name" value="MOLYBDENUM COFACTOR BIOSYNTHESIS PROTEIN A-RELATED"/>
    <property type="match status" value="1"/>
</dbReference>
<protein>
    <submittedName>
        <fullName evidence="8">Heme/metallo cofactor biosynthesis-like protein</fullName>
    </submittedName>
</protein>
<dbReference type="InterPro" id="IPR050377">
    <property type="entry name" value="Radical_SAM_PqqE_MftC-like"/>
</dbReference>
<gene>
    <name evidence="8" type="ORF">AWB80_08290</name>
</gene>
<dbReference type="InterPro" id="IPR017200">
    <property type="entry name" value="PqqE-like"/>
</dbReference>
<dbReference type="EMBL" id="FCOE02000075">
    <property type="protein sequence ID" value="SAL02149.1"/>
    <property type="molecule type" value="Genomic_DNA"/>
</dbReference>
<sequence>MELKISHHDAPVRVLRPSDRGGRTPVYAVWELTLQCNLACSHCGSRAGKKRTGELSTSEALALVEDLRGLGVRELALIGGEAYLRGDWIEIVRRARDLGIRPVLQSGGYGFTATLAQRAKEAGLAALGISVDGLEPIHDDIRGVVGSYRAAFEALNAAREVGLTVTANTQIHAKNWRSLPDIYTDLRKAQIAAWQLQLTVAMGNAADNDDLLLQPFHLYELFPVIAALTDMAKTENVQIYPGNNIGFFGPYEHLWRGPHRFDNHYKGCQAGINTIGIEADGTIKGCPSLATSRYSEGNVRVVPIKEIWNGNLAFPLNRDWDLKLWGFCKTCYYAKVCRGGCNWTSDSLFGKPGNNPYCHHRVLSLKKLGKRERVVKVSEADKSSFGTGLFKLIEESW</sequence>
<keyword evidence="6" id="KW-0411">Iron-sulfur</keyword>
<evidence type="ECO:0000256" key="2">
    <source>
        <dbReference type="ARBA" id="ARBA00022485"/>
    </source>
</evidence>
<keyword evidence="5" id="KW-0408">Iron</keyword>
<dbReference type="GO" id="GO:0003824">
    <property type="term" value="F:catalytic activity"/>
    <property type="evidence" value="ECO:0007669"/>
    <property type="project" value="InterPro"/>
</dbReference>
<evidence type="ECO:0000256" key="1">
    <source>
        <dbReference type="ARBA" id="ARBA00001966"/>
    </source>
</evidence>
<dbReference type="SFLD" id="SFLDG01386">
    <property type="entry name" value="main_SPASM_domain-containing"/>
    <property type="match status" value="1"/>
</dbReference>
<dbReference type="RefSeq" id="WP_087132074.1">
    <property type="nucleotide sequence ID" value="NZ_FCOE02000075.1"/>
</dbReference>
<dbReference type="GO" id="GO:0051539">
    <property type="term" value="F:4 iron, 4 sulfur cluster binding"/>
    <property type="evidence" value="ECO:0007669"/>
    <property type="project" value="UniProtKB-KW"/>
</dbReference>
<evidence type="ECO:0000256" key="6">
    <source>
        <dbReference type="ARBA" id="ARBA00023014"/>
    </source>
</evidence>
<comment type="cofactor">
    <cofactor evidence="1">
        <name>[4Fe-4S] cluster</name>
        <dbReference type="ChEBI" id="CHEBI:49883"/>
    </cofactor>
</comment>
<dbReference type="SFLD" id="SFLDS00029">
    <property type="entry name" value="Radical_SAM"/>
    <property type="match status" value="1"/>
</dbReference>
<dbReference type="OrthoDB" id="9782387at2"/>
<evidence type="ECO:0000313" key="9">
    <source>
        <dbReference type="Proteomes" id="UP000054911"/>
    </source>
</evidence>
<dbReference type="Pfam" id="PF04055">
    <property type="entry name" value="Radical_SAM"/>
    <property type="match status" value="1"/>
</dbReference>
<dbReference type="SUPFAM" id="SSF102114">
    <property type="entry name" value="Radical SAM enzymes"/>
    <property type="match status" value="1"/>
</dbReference>
<dbReference type="PROSITE" id="PS51918">
    <property type="entry name" value="RADICAL_SAM"/>
    <property type="match status" value="1"/>
</dbReference>
<dbReference type="NCBIfam" id="TIGR04085">
    <property type="entry name" value="rSAM_more_4Fe4S"/>
    <property type="match status" value="1"/>
</dbReference>
<evidence type="ECO:0000256" key="4">
    <source>
        <dbReference type="ARBA" id="ARBA00022723"/>
    </source>
</evidence>
<keyword evidence="4" id="KW-0479">Metal-binding</keyword>
<keyword evidence="3" id="KW-0949">S-adenosyl-L-methionine</keyword>
<dbReference type="InterPro" id="IPR023885">
    <property type="entry name" value="4Fe4S-binding_SPASM_dom"/>
</dbReference>
<comment type="caution">
    <text evidence="8">The sequence shown here is derived from an EMBL/GenBank/DDBJ whole genome shotgun (WGS) entry which is preliminary data.</text>
</comment>
<name>A0A158E5N0_9BURK</name>
<feature type="domain" description="Radical SAM core" evidence="7">
    <location>
        <begin position="22"/>
        <end position="244"/>
    </location>
</feature>
<dbReference type="InterPro" id="IPR058240">
    <property type="entry name" value="rSAM_sf"/>
</dbReference>
<dbReference type="Pfam" id="PF13186">
    <property type="entry name" value="SPASM"/>
    <property type="match status" value="1"/>
</dbReference>
<dbReference type="GO" id="GO:0046872">
    <property type="term" value="F:metal ion binding"/>
    <property type="evidence" value="ECO:0007669"/>
    <property type="project" value="UniProtKB-KW"/>
</dbReference>
<dbReference type="SFLD" id="SFLDG01067">
    <property type="entry name" value="SPASM/twitch_domain_containing"/>
    <property type="match status" value="1"/>
</dbReference>
<dbReference type="STRING" id="1777141.AWB80_08290"/>
<dbReference type="Proteomes" id="UP000054911">
    <property type="component" value="Unassembled WGS sequence"/>
</dbReference>
<evidence type="ECO:0000256" key="5">
    <source>
        <dbReference type="ARBA" id="ARBA00023004"/>
    </source>
</evidence>
<dbReference type="PANTHER" id="PTHR11228">
    <property type="entry name" value="RADICAL SAM DOMAIN PROTEIN"/>
    <property type="match status" value="1"/>
</dbReference>
<dbReference type="AlphaFoldDB" id="A0A158E5N0"/>
<evidence type="ECO:0000259" key="7">
    <source>
        <dbReference type="PROSITE" id="PS51918"/>
    </source>
</evidence>
<evidence type="ECO:0000313" key="8">
    <source>
        <dbReference type="EMBL" id="SAL02149.1"/>
    </source>
</evidence>
<accession>A0A158E5N0</accession>
<proteinExistence type="predicted"/>
<keyword evidence="2" id="KW-0004">4Fe-4S</keyword>
<dbReference type="PIRSF" id="PIRSF037420">
    <property type="entry name" value="PQQ_syn_pqqE"/>
    <property type="match status" value="1"/>
</dbReference>
<organism evidence="8 9">
    <name type="scientific">Caballeronia pedi</name>
    <dbReference type="NCBI Taxonomy" id="1777141"/>
    <lineage>
        <taxon>Bacteria</taxon>
        <taxon>Pseudomonadati</taxon>
        <taxon>Pseudomonadota</taxon>
        <taxon>Betaproteobacteria</taxon>
        <taxon>Burkholderiales</taxon>
        <taxon>Burkholderiaceae</taxon>
        <taxon>Caballeronia</taxon>
    </lineage>
</organism>
<keyword evidence="9" id="KW-1185">Reference proteome</keyword>
<dbReference type="InterPro" id="IPR007197">
    <property type="entry name" value="rSAM"/>
</dbReference>
<dbReference type="CDD" id="cd01335">
    <property type="entry name" value="Radical_SAM"/>
    <property type="match status" value="1"/>
</dbReference>
<dbReference type="Gene3D" id="3.20.20.70">
    <property type="entry name" value="Aldolase class I"/>
    <property type="match status" value="1"/>
</dbReference>
<dbReference type="InterPro" id="IPR013785">
    <property type="entry name" value="Aldolase_TIM"/>
</dbReference>